<keyword evidence="6 7" id="KW-0472">Membrane</keyword>
<dbReference type="InterPro" id="IPR004670">
    <property type="entry name" value="NhaA"/>
</dbReference>
<feature type="transmembrane region" description="Helical" evidence="7">
    <location>
        <begin position="87"/>
        <end position="111"/>
    </location>
</feature>
<feature type="transmembrane region" description="Helical" evidence="7">
    <location>
        <begin position="57"/>
        <end position="75"/>
    </location>
</feature>
<dbReference type="PANTHER" id="PTHR30341:SF0">
    <property type="entry name" value="NA(+)_H(+) ANTIPORTER NHAA"/>
    <property type="match status" value="1"/>
</dbReference>
<evidence type="ECO:0000256" key="2">
    <source>
        <dbReference type="ARBA" id="ARBA00022475"/>
    </source>
</evidence>
<organism evidence="8 9">
    <name type="scientific">Campylobacter canadensis</name>
    <dbReference type="NCBI Taxonomy" id="449520"/>
    <lineage>
        <taxon>Bacteria</taxon>
        <taxon>Pseudomonadati</taxon>
        <taxon>Campylobacterota</taxon>
        <taxon>Epsilonproteobacteria</taxon>
        <taxon>Campylobacterales</taxon>
        <taxon>Campylobacteraceae</taxon>
        <taxon>Campylobacter</taxon>
    </lineage>
</organism>
<evidence type="ECO:0000256" key="3">
    <source>
        <dbReference type="ARBA" id="ARBA00022519"/>
    </source>
</evidence>
<keyword evidence="3" id="KW-0997">Cell inner membrane</keyword>
<dbReference type="PANTHER" id="PTHR30341">
    <property type="entry name" value="SODIUM ION/PROTON ANTIPORTER NHAA-RELATED"/>
    <property type="match status" value="1"/>
</dbReference>
<comment type="similarity">
    <text evidence="7">Belongs to the NhaA Na(+)/H(+) (TC 2.A.33) antiporter family.</text>
</comment>
<sequence length="378" mass="42125">MVKFFKSELFAPILLLFVSFIAICLNNSPLSELYNLCVNYKFGIIFGDLELIKPMLLWVNDGLMAIFFFWVGLEVKKEFMCGELKEIKAALLPLFAACGGVVVPALVYYVFNFSDDIRKLGFAIPTATDTAFALGILLLLGKKVNKSLYTFLLSLAIFDDIAAIVIIALFYTNDLSILALSLAGIGVVLLFVLNFLNVTIKFFYILVGTFIWLCVLKSGVHTTLAGMLCAFFIPLKSKEDEHFLEHIMHELTPFIQYLILPIFALFNAGVVINGIGLENFNSVFFGIFLALFFGKQFGVFAFCLLAKKLNIIINASLAELYGVCILTGIGFTMSFFINTLVFEEHQLLFDSARLAVVMASFCSAILGFIWLKIVLSKK</sequence>
<feature type="transmembrane region" description="Helical" evidence="7">
    <location>
        <begin position="283"/>
        <end position="306"/>
    </location>
</feature>
<evidence type="ECO:0000256" key="1">
    <source>
        <dbReference type="ARBA" id="ARBA00004429"/>
    </source>
</evidence>
<dbReference type="NCBIfam" id="NF007112">
    <property type="entry name" value="PRK09561.1"/>
    <property type="match status" value="1"/>
</dbReference>
<feature type="transmembrane region" description="Helical" evidence="7">
    <location>
        <begin position="202"/>
        <end position="233"/>
    </location>
</feature>
<comment type="catalytic activity">
    <reaction evidence="7">
        <text>Na(+)(in) + 2 H(+)(out) = Na(+)(out) + 2 H(+)(in)</text>
        <dbReference type="Rhea" id="RHEA:29251"/>
        <dbReference type="ChEBI" id="CHEBI:15378"/>
        <dbReference type="ChEBI" id="CHEBI:29101"/>
    </reaction>
</comment>
<accession>A0ABS7WTN5</accession>
<keyword evidence="7" id="KW-0915">Sodium</keyword>
<keyword evidence="7" id="KW-0050">Antiport</keyword>
<evidence type="ECO:0000313" key="8">
    <source>
        <dbReference type="EMBL" id="MBZ7987379.1"/>
    </source>
</evidence>
<dbReference type="Proteomes" id="UP000786183">
    <property type="component" value="Unassembled WGS sequence"/>
</dbReference>
<dbReference type="EMBL" id="JACGBB010000007">
    <property type="protein sequence ID" value="MBZ7987379.1"/>
    <property type="molecule type" value="Genomic_DNA"/>
</dbReference>
<comment type="caution">
    <text evidence="8">The sequence shown here is derived from an EMBL/GenBank/DDBJ whole genome shotgun (WGS) entry which is preliminary data.</text>
</comment>
<evidence type="ECO:0000313" key="9">
    <source>
        <dbReference type="Proteomes" id="UP000786183"/>
    </source>
</evidence>
<dbReference type="NCBIfam" id="TIGR00773">
    <property type="entry name" value="NhaA"/>
    <property type="match status" value="1"/>
</dbReference>
<keyword evidence="5 7" id="KW-1133">Transmembrane helix</keyword>
<protein>
    <recommendedName>
        <fullName evidence="7">Na(+)/H(+) antiporter NhaA</fullName>
    </recommendedName>
    <alternativeName>
        <fullName evidence="7">Sodium/proton antiporter NhaA</fullName>
    </alternativeName>
</protein>
<dbReference type="Gene3D" id="1.20.1530.10">
    <property type="entry name" value="Na+/H+ antiporter like domain"/>
    <property type="match status" value="1"/>
</dbReference>
<proteinExistence type="inferred from homology"/>
<feature type="transmembrane region" description="Helical" evidence="7">
    <location>
        <begin position="254"/>
        <end position="277"/>
    </location>
</feature>
<feature type="transmembrane region" description="Helical" evidence="7">
    <location>
        <begin position="318"/>
        <end position="342"/>
    </location>
</feature>
<evidence type="ECO:0000256" key="6">
    <source>
        <dbReference type="ARBA" id="ARBA00023136"/>
    </source>
</evidence>
<keyword evidence="9" id="KW-1185">Reference proteome</keyword>
<gene>
    <name evidence="7 8" type="primary">nhaA</name>
    <name evidence="8" type="ORF">AVCANL283_04565</name>
</gene>
<keyword evidence="4 7" id="KW-0812">Transmembrane</keyword>
<keyword evidence="2 7" id="KW-1003">Cell membrane</keyword>
<evidence type="ECO:0000256" key="7">
    <source>
        <dbReference type="HAMAP-Rule" id="MF_01844"/>
    </source>
</evidence>
<evidence type="ECO:0000256" key="4">
    <source>
        <dbReference type="ARBA" id="ARBA00022692"/>
    </source>
</evidence>
<reference evidence="8 9" key="1">
    <citation type="submission" date="2020-07" db="EMBL/GenBank/DDBJ databases">
        <title>Transfer of Campylobacter canadensis to the novel genus Avispirillum gen. nov., that also includes two novel species recovered from migratory waterfowl: Avispirillum anseris sp. nov. and Avispirillum brantae sp. nov.</title>
        <authorList>
            <person name="Miller W.G."/>
            <person name="Chapman M.H."/>
            <person name="Yee E."/>
            <person name="Inglis G.D."/>
        </authorList>
    </citation>
    <scope>NUCLEOTIDE SEQUENCE [LARGE SCALE GENOMIC DNA]</scope>
    <source>
        <strain evidence="8 9">L283</strain>
    </source>
</reference>
<dbReference type="HAMAP" id="MF_01844">
    <property type="entry name" value="NhaA"/>
    <property type="match status" value="1"/>
</dbReference>
<dbReference type="InterPro" id="IPR023171">
    <property type="entry name" value="Na/H_antiporter_dom_sf"/>
</dbReference>
<feature type="transmembrane region" description="Helical" evidence="7">
    <location>
        <begin position="354"/>
        <end position="375"/>
    </location>
</feature>
<keyword evidence="7" id="KW-0813">Transport</keyword>
<keyword evidence="7" id="KW-0406">Ion transport</keyword>
<dbReference type="RefSeq" id="WP_172230890.1">
    <property type="nucleotide sequence ID" value="NZ_CP035946.1"/>
</dbReference>
<evidence type="ECO:0000256" key="5">
    <source>
        <dbReference type="ARBA" id="ARBA00022989"/>
    </source>
</evidence>
<feature type="transmembrane region" description="Helical" evidence="7">
    <location>
        <begin position="177"/>
        <end position="196"/>
    </location>
</feature>
<dbReference type="Pfam" id="PF06965">
    <property type="entry name" value="Na_H_antiport_1"/>
    <property type="match status" value="1"/>
</dbReference>
<keyword evidence="7" id="KW-0739">Sodium transport</keyword>
<feature type="transmembrane region" description="Helical" evidence="7">
    <location>
        <begin position="148"/>
        <end position="170"/>
    </location>
</feature>
<comment type="function">
    <text evidence="7">Na(+)/H(+) antiporter that extrudes sodium in exchange for external protons.</text>
</comment>
<comment type="subcellular location">
    <subcellularLocation>
        <location evidence="1">Cell inner membrane</location>
        <topology evidence="1">Multi-pass membrane protein</topology>
    </subcellularLocation>
    <subcellularLocation>
        <location evidence="7">Cell membrane</location>
        <topology evidence="7">Multi-pass membrane protein</topology>
    </subcellularLocation>
</comment>
<name>A0ABS7WTN5_9BACT</name>